<keyword evidence="2" id="KW-1185">Reference proteome</keyword>
<dbReference type="Proteomes" id="UP000630718">
    <property type="component" value="Unassembled WGS sequence"/>
</dbReference>
<dbReference type="RefSeq" id="WP_190203325.1">
    <property type="nucleotide sequence ID" value="NZ_BNBI01000003.1"/>
</dbReference>
<sequence length="134" mass="15138">MDPLTHDALTGIWQLTGMDAGWRHHPIRVSARGTLIYLPHGHVCVVLQISPSARFRVRKTISYIGRFRVDGDHVVHHVTSGTWPVRNGKELRRRAELTGEHLRLTPARTPGGVSCTLLWQRTTTTTNPKTELHL</sequence>
<evidence type="ECO:0000313" key="2">
    <source>
        <dbReference type="Proteomes" id="UP000630718"/>
    </source>
</evidence>
<organism evidence="1 2">
    <name type="scientific">Streptomyces fumanus</name>
    <dbReference type="NCBI Taxonomy" id="67302"/>
    <lineage>
        <taxon>Bacteria</taxon>
        <taxon>Bacillati</taxon>
        <taxon>Actinomycetota</taxon>
        <taxon>Actinomycetes</taxon>
        <taxon>Kitasatosporales</taxon>
        <taxon>Streptomycetaceae</taxon>
        <taxon>Streptomyces</taxon>
    </lineage>
</organism>
<comment type="caution">
    <text evidence="1">The sequence shown here is derived from an EMBL/GenBank/DDBJ whole genome shotgun (WGS) entry which is preliminary data.</text>
</comment>
<reference evidence="1" key="2">
    <citation type="submission" date="2020-09" db="EMBL/GenBank/DDBJ databases">
        <authorList>
            <person name="Sun Q."/>
            <person name="Ohkuma M."/>
        </authorList>
    </citation>
    <scope>NUCLEOTIDE SEQUENCE</scope>
    <source>
        <strain evidence="1">JCM 4477</strain>
    </source>
</reference>
<name>A0A919DYW8_9ACTN</name>
<proteinExistence type="predicted"/>
<gene>
    <name evidence="1" type="ORF">GCM10018772_14730</name>
</gene>
<reference evidence="1" key="1">
    <citation type="journal article" date="2014" name="Int. J. Syst. Evol. Microbiol.">
        <title>Complete genome sequence of Corynebacterium casei LMG S-19264T (=DSM 44701T), isolated from a smear-ripened cheese.</title>
        <authorList>
            <consortium name="US DOE Joint Genome Institute (JGI-PGF)"/>
            <person name="Walter F."/>
            <person name="Albersmeier A."/>
            <person name="Kalinowski J."/>
            <person name="Ruckert C."/>
        </authorList>
    </citation>
    <scope>NUCLEOTIDE SEQUENCE</scope>
    <source>
        <strain evidence="1">JCM 4477</strain>
    </source>
</reference>
<dbReference type="EMBL" id="BNBI01000003">
    <property type="protein sequence ID" value="GHE92124.1"/>
    <property type="molecule type" value="Genomic_DNA"/>
</dbReference>
<dbReference type="AlphaFoldDB" id="A0A919DYW8"/>
<evidence type="ECO:0008006" key="3">
    <source>
        <dbReference type="Google" id="ProtNLM"/>
    </source>
</evidence>
<protein>
    <recommendedName>
        <fullName evidence="3">Lipocalin-like domain-containing protein</fullName>
    </recommendedName>
</protein>
<accession>A0A919DYW8</accession>
<evidence type="ECO:0000313" key="1">
    <source>
        <dbReference type="EMBL" id="GHE92124.1"/>
    </source>
</evidence>